<evidence type="ECO:0000256" key="8">
    <source>
        <dbReference type="ARBA" id="ARBA00023065"/>
    </source>
</evidence>
<dbReference type="OrthoDB" id="4078873at2759"/>
<feature type="transmembrane region" description="Helical" evidence="11">
    <location>
        <begin position="418"/>
        <end position="437"/>
    </location>
</feature>
<dbReference type="PANTHER" id="PTHR23501:SF50">
    <property type="entry name" value="MFS SIDEROCHROME IRON TRANSPORTER MIRB (AFU_ORTHOLOGUE AFUA_3G03640)-RELATED"/>
    <property type="match status" value="1"/>
</dbReference>
<dbReference type="SUPFAM" id="SSF103473">
    <property type="entry name" value="MFS general substrate transporter"/>
    <property type="match status" value="2"/>
</dbReference>
<evidence type="ECO:0000256" key="2">
    <source>
        <dbReference type="ARBA" id="ARBA00008335"/>
    </source>
</evidence>
<dbReference type="Pfam" id="PF07690">
    <property type="entry name" value="MFS_1"/>
    <property type="match status" value="1"/>
</dbReference>
<feature type="transmembrane region" description="Helical" evidence="11">
    <location>
        <begin position="64"/>
        <end position="85"/>
    </location>
</feature>
<feature type="domain" description="Major facilitator superfamily (MFS) profile" evidence="12">
    <location>
        <begin position="74"/>
        <end position="579"/>
    </location>
</feature>
<dbReference type="GO" id="GO:0006826">
    <property type="term" value="P:iron ion transport"/>
    <property type="evidence" value="ECO:0007669"/>
    <property type="project" value="UniProtKB-KW"/>
</dbReference>
<protein>
    <submittedName>
        <fullName evidence="13">Siderophore iron transporter mirb</fullName>
    </submittedName>
</protein>
<keyword evidence="7" id="KW-0408">Iron</keyword>
<evidence type="ECO:0000256" key="9">
    <source>
        <dbReference type="ARBA" id="ARBA00023136"/>
    </source>
</evidence>
<comment type="similarity">
    <text evidence="2">Belongs to the major facilitator superfamily.</text>
</comment>
<evidence type="ECO:0000313" key="14">
    <source>
        <dbReference type="Proteomes" id="UP001055219"/>
    </source>
</evidence>
<dbReference type="EMBL" id="JAGIXG020000040">
    <property type="protein sequence ID" value="KAI6779903.1"/>
    <property type="molecule type" value="Genomic_DNA"/>
</dbReference>
<evidence type="ECO:0000256" key="10">
    <source>
        <dbReference type="SAM" id="MobiDB-lite"/>
    </source>
</evidence>
<sequence>MAPFDRIKSTFGRSKSSSNAGEDPVQVSTVVDPKDEENPVDQVARNNVAEDAQRGVQAVEATTLVWSKGSLAAAFVLMWCVYLVNGFQSNVGGTLQPYAVSEWNAHSMITVISVVTNCMMAAVYIPLSKILDVWGRAEGFVLMAALATTGMGLMAGSGNLATYCVANVLWQVGWSGLIYSIDVITADSTKLHNRGLAYAFTSSPYMITAFAGPKSAEAFLNGPGWRWGFGAFTIILPAVAAPMYLLLKWNLHKAKKRGVLVATHRESEGILQTLKWGFIEFDIAGSFLFAAGLIIFLVPFNIAESAPQGWRTPYIIAMIVVGFVLLVLFGLWERFVAPVPFFRYDLLVDRTVLGVCLLDFVYMIAYSCWAGYFSSFLQVVNNLPPSEAGWIDNTFTIVSGVLLFLVGWSMSKTGRFKWLLVVGIPLYVFSQGLMIHFRQPGQSIGYLIMCEVLISIAGATFILCMQVGLLAAVDHQYVATGLAVLSVTGSVGGAVGSSISGAIWTNTFQAKLADWLPEDALDNLDYIAGDLSTQLSYPVGSEVRKVIQRAYGYGQARMLGVGTGVMALAFVTLFMIRNYDLRKMHQTKGTVF</sequence>
<feature type="transmembrane region" description="Helical" evidence="11">
    <location>
        <begin position="281"/>
        <end position="302"/>
    </location>
</feature>
<evidence type="ECO:0000313" key="13">
    <source>
        <dbReference type="EMBL" id="KAI6779903.1"/>
    </source>
</evidence>
<dbReference type="AlphaFoldDB" id="A0A9P9XYE4"/>
<feature type="region of interest" description="Disordered" evidence="10">
    <location>
        <begin position="1"/>
        <end position="40"/>
    </location>
</feature>
<feature type="compositionally biased region" description="Polar residues" evidence="10">
    <location>
        <begin position="11"/>
        <end position="20"/>
    </location>
</feature>
<dbReference type="GeneID" id="75828507"/>
<feature type="transmembrane region" description="Helical" evidence="11">
    <location>
        <begin position="477"/>
        <end position="504"/>
    </location>
</feature>
<dbReference type="GO" id="GO:0005886">
    <property type="term" value="C:plasma membrane"/>
    <property type="evidence" value="ECO:0007669"/>
    <property type="project" value="TreeGrafter"/>
</dbReference>
<proteinExistence type="inferred from homology"/>
<evidence type="ECO:0000256" key="4">
    <source>
        <dbReference type="ARBA" id="ARBA00022496"/>
    </source>
</evidence>
<dbReference type="PANTHER" id="PTHR23501">
    <property type="entry name" value="MAJOR FACILITATOR SUPERFAMILY"/>
    <property type="match status" value="1"/>
</dbReference>
<dbReference type="PROSITE" id="PS50850">
    <property type="entry name" value="MFS"/>
    <property type="match status" value="1"/>
</dbReference>
<feature type="transmembrane region" description="Helical" evidence="11">
    <location>
        <begin position="558"/>
        <end position="576"/>
    </location>
</feature>
<name>A0A9P9XYE4_9HYPO</name>
<keyword evidence="9 11" id="KW-0472">Membrane</keyword>
<dbReference type="InterPro" id="IPR011701">
    <property type="entry name" value="MFS"/>
</dbReference>
<evidence type="ECO:0000256" key="1">
    <source>
        <dbReference type="ARBA" id="ARBA00004141"/>
    </source>
</evidence>
<evidence type="ECO:0000259" key="12">
    <source>
        <dbReference type="PROSITE" id="PS50850"/>
    </source>
</evidence>
<accession>A0A9P9XYE4</accession>
<evidence type="ECO:0000256" key="3">
    <source>
        <dbReference type="ARBA" id="ARBA00022448"/>
    </source>
</evidence>
<dbReference type="FunFam" id="1.20.1250.20:FF:000284">
    <property type="entry name" value="Siderophore iron transporter mirB"/>
    <property type="match status" value="1"/>
</dbReference>
<dbReference type="InterPro" id="IPR036259">
    <property type="entry name" value="MFS_trans_sf"/>
</dbReference>
<keyword evidence="6 11" id="KW-1133">Transmembrane helix</keyword>
<feature type="transmembrane region" description="Helical" evidence="11">
    <location>
        <begin position="105"/>
        <end position="125"/>
    </location>
</feature>
<feature type="transmembrane region" description="Helical" evidence="11">
    <location>
        <begin position="137"/>
        <end position="154"/>
    </location>
</feature>
<dbReference type="FunFam" id="1.20.1250.20:FF:000302">
    <property type="entry name" value="MFS siderochrome iron transporter MirB"/>
    <property type="match status" value="1"/>
</dbReference>
<keyword evidence="14" id="KW-1185">Reference proteome</keyword>
<organism evidence="13 14">
    <name type="scientific">Emericellopsis cladophorae</name>
    <dbReference type="NCBI Taxonomy" id="2686198"/>
    <lineage>
        <taxon>Eukaryota</taxon>
        <taxon>Fungi</taxon>
        <taxon>Dikarya</taxon>
        <taxon>Ascomycota</taxon>
        <taxon>Pezizomycotina</taxon>
        <taxon>Sordariomycetes</taxon>
        <taxon>Hypocreomycetidae</taxon>
        <taxon>Hypocreales</taxon>
        <taxon>Bionectriaceae</taxon>
        <taxon>Emericellopsis</taxon>
    </lineage>
</organism>
<keyword evidence="8" id="KW-0406">Ion transport</keyword>
<dbReference type="Gene3D" id="1.20.1250.20">
    <property type="entry name" value="MFS general substrate transporter like domains"/>
    <property type="match status" value="2"/>
</dbReference>
<feature type="transmembrane region" description="Helical" evidence="11">
    <location>
        <begin position="225"/>
        <end position="247"/>
    </location>
</feature>
<feature type="transmembrane region" description="Helical" evidence="11">
    <location>
        <begin position="443"/>
        <end position="465"/>
    </location>
</feature>
<evidence type="ECO:0000256" key="5">
    <source>
        <dbReference type="ARBA" id="ARBA00022692"/>
    </source>
</evidence>
<feature type="transmembrane region" description="Helical" evidence="11">
    <location>
        <begin position="352"/>
        <end position="373"/>
    </location>
</feature>
<feature type="transmembrane region" description="Helical" evidence="11">
    <location>
        <begin position="314"/>
        <end position="332"/>
    </location>
</feature>
<feature type="transmembrane region" description="Helical" evidence="11">
    <location>
        <begin position="393"/>
        <end position="411"/>
    </location>
</feature>
<keyword evidence="5 11" id="KW-0812">Transmembrane</keyword>
<dbReference type="Proteomes" id="UP001055219">
    <property type="component" value="Unassembled WGS sequence"/>
</dbReference>
<keyword evidence="3" id="KW-0813">Transport</keyword>
<comment type="subcellular location">
    <subcellularLocation>
        <location evidence="1">Membrane</location>
        <topology evidence="1">Multi-pass membrane protein</topology>
    </subcellularLocation>
</comment>
<dbReference type="InterPro" id="IPR020846">
    <property type="entry name" value="MFS_dom"/>
</dbReference>
<reference evidence="13" key="1">
    <citation type="journal article" date="2021" name="J Fungi (Basel)">
        <title>Genomic and Metabolomic Analyses of the Marine Fungus Emericellopsis cladophorae: Insights into Saltwater Adaptability Mechanisms and Its Biosynthetic Potential.</title>
        <authorList>
            <person name="Goncalves M.F.M."/>
            <person name="Hilario S."/>
            <person name="Van de Peer Y."/>
            <person name="Esteves A.C."/>
            <person name="Alves A."/>
        </authorList>
    </citation>
    <scope>NUCLEOTIDE SEQUENCE</scope>
    <source>
        <strain evidence="13">MUM 19.33</strain>
    </source>
</reference>
<dbReference type="RefSeq" id="XP_051360759.1">
    <property type="nucleotide sequence ID" value="XM_051508151.1"/>
</dbReference>
<evidence type="ECO:0000256" key="6">
    <source>
        <dbReference type="ARBA" id="ARBA00022989"/>
    </source>
</evidence>
<reference evidence="13" key="2">
    <citation type="submission" date="2022-07" db="EMBL/GenBank/DDBJ databases">
        <authorList>
            <person name="Goncalves M.F.M."/>
            <person name="Hilario S."/>
            <person name="Van De Peer Y."/>
            <person name="Esteves A.C."/>
            <person name="Alves A."/>
        </authorList>
    </citation>
    <scope>NUCLEOTIDE SEQUENCE</scope>
    <source>
        <strain evidence="13">MUM 19.33</strain>
    </source>
</reference>
<dbReference type="GO" id="GO:0010106">
    <property type="term" value="P:cellular response to iron ion starvation"/>
    <property type="evidence" value="ECO:0007669"/>
    <property type="project" value="UniProtKB-ARBA"/>
</dbReference>
<evidence type="ECO:0000256" key="11">
    <source>
        <dbReference type="SAM" id="Phobius"/>
    </source>
</evidence>
<keyword evidence="4" id="KW-0410">Iron transport</keyword>
<gene>
    <name evidence="13" type="ORF">J7T54_001991</name>
</gene>
<dbReference type="GO" id="GO:0022857">
    <property type="term" value="F:transmembrane transporter activity"/>
    <property type="evidence" value="ECO:0007669"/>
    <property type="project" value="InterPro"/>
</dbReference>
<comment type="caution">
    <text evidence="13">The sequence shown here is derived from an EMBL/GenBank/DDBJ whole genome shotgun (WGS) entry which is preliminary data.</text>
</comment>
<evidence type="ECO:0000256" key="7">
    <source>
        <dbReference type="ARBA" id="ARBA00023004"/>
    </source>
</evidence>